<keyword evidence="7" id="KW-0168">Coated pit</keyword>
<evidence type="ECO:0000313" key="11">
    <source>
        <dbReference type="EMBL" id="KAL3535234.1"/>
    </source>
</evidence>
<gene>
    <name evidence="11" type="ORF">ACH5RR_003695</name>
</gene>
<evidence type="ECO:0000256" key="7">
    <source>
        <dbReference type="ARBA" id="ARBA00023176"/>
    </source>
</evidence>
<evidence type="ECO:0000256" key="4">
    <source>
        <dbReference type="ARBA" id="ARBA00022583"/>
    </source>
</evidence>
<proteinExistence type="predicted"/>
<dbReference type="SMART" id="SM00273">
    <property type="entry name" value="ENTH"/>
    <property type="match status" value="1"/>
</dbReference>
<reference evidence="11 12" key="1">
    <citation type="submission" date="2024-11" db="EMBL/GenBank/DDBJ databases">
        <title>A near-complete genome assembly of Cinchona calisaya.</title>
        <authorList>
            <person name="Lian D.C."/>
            <person name="Zhao X.W."/>
            <person name="Wei L."/>
        </authorList>
    </citation>
    <scope>NUCLEOTIDE SEQUENCE [LARGE SCALE GENOMIC DNA]</scope>
    <source>
        <tissue evidence="11">Nenye</tissue>
    </source>
</reference>
<dbReference type="SUPFAM" id="SSF89009">
    <property type="entry name" value="GAT-like domain"/>
    <property type="match status" value="1"/>
</dbReference>
<dbReference type="AlphaFoldDB" id="A0ABD3AW74"/>
<evidence type="ECO:0000256" key="5">
    <source>
        <dbReference type="ARBA" id="ARBA00023034"/>
    </source>
</evidence>
<keyword evidence="5" id="KW-0333">Golgi apparatus</keyword>
<dbReference type="InterPro" id="IPR045192">
    <property type="entry name" value="AP180-like"/>
</dbReference>
<comment type="subcellular location">
    <subcellularLocation>
        <location evidence="1">Cytoplasmic vesicle</location>
        <location evidence="1">Clathrin-coated vesicle</location>
    </subcellularLocation>
    <subcellularLocation>
        <location evidence="2">Golgi apparatus</location>
    </subcellularLocation>
    <subcellularLocation>
        <location evidence="3">Membrane</location>
        <location evidence="3">Clathrin-coated pit</location>
    </subcellularLocation>
</comment>
<dbReference type="Gene3D" id="1.25.40.90">
    <property type="match status" value="1"/>
</dbReference>
<dbReference type="FunFam" id="1.20.58.150:FF:000006">
    <property type="entry name" value="putative clathrin assembly protein At5g35200"/>
    <property type="match status" value="1"/>
</dbReference>
<dbReference type="PANTHER" id="PTHR22951:SF97">
    <property type="entry name" value="ENTH DOMAIN-CONTAINING PROTEIN"/>
    <property type="match status" value="1"/>
</dbReference>
<keyword evidence="12" id="KW-1185">Reference proteome</keyword>
<keyword evidence="4" id="KW-0254">Endocytosis</keyword>
<evidence type="ECO:0000256" key="9">
    <source>
        <dbReference type="SAM" id="MobiDB-lite"/>
    </source>
</evidence>
<evidence type="ECO:0000256" key="8">
    <source>
        <dbReference type="ARBA" id="ARBA00023329"/>
    </source>
</evidence>
<dbReference type="SUPFAM" id="SSF48464">
    <property type="entry name" value="ENTH/VHS domain"/>
    <property type="match status" value="1"/>
</dbReference>
<dbReference type="GO" id="GO:0030136">
    <property type="term" value="C:clathrin-coated vesicle"/>
    <property type="evidence" value="ECO:0007669"/>
    <property type="project" value="UniProtKB-SubCell"/>
</dbReference>
<dbReference type="PANTHER" id="PTHR22951">
    <property type="entry name" value="CLATHRIN ASSEMBLY PROTEIN"/>
    <property type="match status" value="1"/>
</dbReference>
<protein>
    <recommendedName>
        <fullName evidence="10">ENTH domain-containing protein</fullName>
    </recommendedName>
</protein>
<evidence type="ECO:0000313" key="12">
    <source>
        <dbReference type="Proteomes" id="UP001630127"/>
    </source>
</evidence>
<evidence type="ECO:0000256" key="3">
    <source>
        <dbReference type="ARBA" id="ARBA00004600"/>
    </source>
</evidence>
<dbReference type="EMBL" id="JBJUIK010000002">
    <property type="protein sequence ID" value="KAL3535234.1"/>
    <property type="molecule type" value="Genomic_DNA"/>
</dbReference>
<accession>A0ABD3AW74</accession>
<keyword evidence="6" id="KW-0472">Membrane</keyword>
<keyword evidence="8" id="KW-0968">Cytoplasmic vesicle</keyword>
<dbReference type="GO" id="GO:0006897">
    <property type="term" value="P:endocytosis"/>
    <property type="evidence" value="ECO:0007669"/>
    <property type="project" value="UniProtKB-KW"/>
</dbReference>
<dbReference type="InterPro" id="IPR013809">
    <property type="entry name" value="ENTH"/>
</dbReference>
<name>A0ABD3AW74_9GENT</name>
<dbReference type="Pfam" id="PF07651">
    <property type="entry name" value="ANTH"/>
    <property type="match status" value="1"/>
</dbReference>
<feature type="region of interest" description="Disordered" evidence="9">
    <location>
        <begin position="377"/>
        <end position="403"/>
    </location>
</feature>
<dbReference type="PROSITE" id="PS50942">
    <property type="entry name" value="ENTH"/>
    <property type="match status" value="1"/>
</dbReference>
<dbReference type="InterPro" id="IPR011417">
    <property type="entry name" value="ANTH_dom"/>
</dbReference>
<evidence type="ECO:0000256" key="1">
    <source>
        <dbReference type="ARBA" id="ARBA00004132"/>
    </source>
</evidence>
<dbReference type="CDD" id="cd03564">
    <property type="entry name" value="ANTH_N"/>
    <property type="match status" value="1"/>
</dbReference>
<evidence type="ECO:0000256" key="6">
    <source>
        <dbReference type="ARBA" id="ARBA00023136"/>
    </source>
</evidence>
<evidence type="ECO:0000259" key="10">
    <source>
        <dbReference type="PROSITE" id="PS50942"/>
    </source>
</evidence>
<dbReference type="Proteomes" id="UP001630127">
    <property type="component" value="Unassembled WGS sequence"/>
</dbReference>
<dbReference type="GO" id="GO:0005794">
    <property type="term" value="C:Golgi apparatus"/>
    <property type="evidence" value="ECO:0007669"/>
    <property type="project" value="UniProtKB-SubCell"/>
</dbReference>
<dbReference type="InterPro" id="IPR048050">
    <property type="entry name" value="ANTH_N_plant"/>
</dbReference>
<dbReference type="InterPro" id="IPR014712">
    <property type="entry name" value="ANTH_dom_sf"/>
</dbReference>
<comment type="caution">
    <text evidence="11">The sequence shown here is derived from an EMBL/GenBank/DDBJ whole genome shotgun (WGS) entry which is preliminary data.</text>
</comment>
<sequence>MASGNTAPQNFRKALGALKDSTKVGMAIVNSEYKDLDVAIVKATNHDEVLPKEKHVQTIFNSLSASSPRADVSYCIHTLARRLSKTHTWTVSLKTLVVIHRGLREVDATFQHELITYSYNKSHLLNLSHFKDDSSPNAWENSSWVRCYALYLEELLECFQILKYDFQKDCSKTKILDTPDLLEQLPRLQQLLFRLLNCQPVGASQHNFLIQYALSIVAAESVRLYVAITDGTLNLVDKFFEMQRHDAVRALEIYKKAGNQAERLSEFFEICRNLDFGRGQKYIKIEQPPAPFMTSMEEYVKDAPQTLMLPWRVNDNDKVGNPKAITAIETSSHVNHELDDRAMDPSIASHEVPKNEKSESAATHPVADLLSLDDLSQEASKMEDSNSHPLAITAPEDQSNTPLNLDLMSQSTSWELELVSAPSSKLAAVTASTLDAGLDRLTLDSLYDAALGKANPNGTNQVSRITTNPFEDASYDEDPHFVMDSTEPPSDLPISDLAQTQEAFMQQQQQIVVAHESTNPFGDPFVDQGSALYQSQNLSLHASLI</sequence>
<feature type="domain" description="ENTH" evidence="10">
    <location>
        <begin position="28"/>
        <end position="166"/>
    </location>
</feature>
<dbReference type="Gene3D" id="1.20.58.150">
    <property type="entry name" value="ANTH domain"/>
    <property type="match status" value="1"/>
</dbReference>
<dbReference type="InterPro" id="IPR008942">
    <property type="entry name" value="ENTH_VHS"/>
</dbReference>
<organism evidence="11 12">
    <name type="scientific">Cinchona calisaya</name>
    <dbReference type="NCBI Taxonomy" id="153742"/>
    <lineage>
        <taxon>Eukaryota</taxon>
        <taxon>Viridiplantae</taxon>
        <taxon>Streptophyta</taxon>
        <taxon>Embryophyta</taxon>
        <taxon>Tracheophyta</taxon>
        <taxon>Spermatophyta</taxon>
        <taxon>Magnoliopsida</taxon>
        <taxon>eudicotyledons</taxon>
        <taxon>Gunneridae</taxon>
        <taxon>Pentapetalae</taxon>
        <taxon>asterids</taxon>
        <taxon>lamiids</taxon>
        <taxon>Gentianales</taxon>
        <taxon>Rubiaceae</taxon>
        <taxon>Cinchonoideae</taxon>
        <taxon>Cinchoneae</taxon>
        <taxon>Cinchona</taxon>
    </lineage>
</organism>
<evidence type="ECO:0000256" key="2">
    <source>
        <dbReference type="ARBA" id="ARBA00004555"/>
    </source>
</evidence>
<dbReference type="GO" id="GO:0005905">
    <property type="term" value="C:clathrin-coated pit"/>
    <property type="evidence" value="ECO:0007669"/>
    <property type="project" value="UniProtKB-SubCell"/>
</dbReference>